<dbReference type="Proteomes" id="UP000243438">
    <property type="component" value="Unassembled WGS sequence"/>
</dbReference>
<organism evidence="1 2">
    <name type="scientific">Xylanibacter oryzae DSM 17970</name>
    <dbReference type="NCBI Taxonomy" id="915438"/>
    <lineage>
        <taxon>Bacteria</taxon>
        <taxon>Pseudomonadati</taxon>
        <taxon>Bacteroidota</taxon>
        <taxon>Bacteroidia</taxon>
        <taxon>Bacteroidales</taxon>
        <taxon>Prevotellaceae</taxon>
        <taxon>Xylanibacter</taxon>
    </lineage>
</organism>
<dbReference type="EMBL" id="JFBS01000001">
    <property type="protein sequence ID" value="EXG77848.1"/>
    <property type="molecule type" value="Genomic_DNA"/>
</dbReference>
<name>A0ABP3BCG4_9BACT</name>
<reference evidence="1" key="1">
    <citation type="submission" date="2013-07" db="EMBL/GenBank/DDBJ databases">
        <authorList>
            <consortium name="DOE Joint Genome Institute"/>
            <person name="Anderson I."/>
            <person name="Huntemann M."/>
            <person name="Han J."/>
            <person name="Chen A."/>
            <person name="Kyrpides N."/>
            <person name="Mavromatis K."/>
            <person name="Markowitz V."/>
            <person name="Palaniappan K."/>
            <person name="Ivanova N."/>
            <person name="Schaumberg A."/>
            <person name="Pati A."/>
            <person name="Liolios K."/>
            <person name="Nordberg H.P."/>
            <person name="Cantor M.N."/>
            <person name="Hua S.X."/>
            <person name="Woyke T."/>
        </authorList>
    </citation>
    <scope>NUCLEOTIDE SEQUENCE [LARGE SCALE GENOMIC DNA]</scope>
    <source>
        <strain evidence="1">DSM 17970</strain>
    </source>
</reference>
<sequence length="67" mass="7654">MSANNCTLFFTLKIKLSIKIITFVPLLSFNSDEIQQQHTKVKDFAAKNFSISDKCDDTDEYEETSSL</sequence>
<keyword evidence="2" id="KW-1185">Reference proteome</keyword>
<evidence type="ECO:0000313" key="1">
    <source>
        <dbReference type="EMBL" id="EXG77848.1"/>
    </source>
</evidence>
<comment type="caution">
    <text evidence="1">The sequence shown here is derived from an EMBL/GenBank/DDBJ whole genome shotgun (WGS) entry which is preliminary data.</text>
</comment>
<protein>
    <submittedName>
        <fullName evidence="1">Uncharacterized protein</fullName>
    </submittedName>
</protein>
<evidence type="ECO:0000313" key="2">
    <source>
        <dbReference type="Proteomes" id="UP000243438"/>
    </source>
</evidence>
<gene>
    <name evidence="1" type="ORF">XylorDRAFT_0197</name>
</gene>
<accession>A0ABP3BCG4</accession>
<proteinExistence type="predicted"/>